<proteinExistence type="predicted"/>
<feature type="region of interest" description="Disordered" evidence="3">
    <location>
        <begin position="1"/>
        <end position="64"/>
    </location>
</feature>
<dbReference type="Pfam" id="PF10477">
    <property type="entry name" value="EIF4E-T"/>
    <property type="match status" value="1"/>
</dbReference>
<dbReference type="PANTHER" id="PTHR12269:SF1">
    <property type="entry name" value="EUKARYOTIC TRANSLATION INITIATION FACTOR 4E TRANSPORTER"/>
    <property type="match status" value="1"/>
</dbReference>
<evidence type="ECO:0000256" key="3">
    <source>
        <dbReference type="SAM" id="MobiDB-lite"/>
    </source>
</evidence>
<dbReference type="GO" id="GO:0017148">
    <property type="term" value="P:negative regulation of translation"/>
    <property type="evidence" value="ECO:0007669"/>
    <property type="project" value="TreeGrafter"/>
</dbReference>
<dbReference type="GO" id="GO:0036464">
    <property type="term" value="C:cytoplasmic ribonucleoprotein granule"/>
    <property type="evidence" value="ECO:0007669"/>
    <property type="project" value="UniProtKB-ARBA"/>
</dbReference>
<sequence>MDRDGGGRESGRDSTGSGSVDDEVRSEPLRKDTPGPMPQYQYNREKLQEIQESASAKKRPSYLSPLYDNADGIWDPEKWCKSFNPEGREGSPITLGEIRERKRPLELDRDLLRRKPPVDAKERLKEEQDGIVLSPQRRSFGTGCHVSQTSSLARQSSTTSDYADDRDRGGDRRERRIGSGRIQIDRDQGRDYRGRYDRDDRDRIDERDRHDDRGDRRFERNDRFRRDYDDRRDFRDSRDIRDRDNRVERSERGDRERDLRDTRDRDPRNLRNRDPRDNQHRDYNRDRDNHRYSSGRRSHHHEEEPEWFTAGPTSKSDTIELQGFERDGDAKENQAEEVREPAPKKEKIIPKETKEEKEEKDKGTNFGDRNGSLETNESSSPEAVETRPSPTSMFDFNQFFHVGSIPGLHDEPESTEGDTGSRFSRWFAQATGSKENSRRSSINDDYQFEYLNDILKESRSPVPLIPSPTPPPIPNVFDKGPMFPHFSNMEDKTSRLETALHHKNMAALNPNVNHMFMANTPTLDRGNASISNNQGMFSPQDAEAHLKAMLFGRRKDSGSSSGTSSPAGGSRLKTVAELEAGFHQNSPSSSARMSPIQHQQQMHQHQHHQQQQQQHHQHQQQQMHQQQQQQQSNNKSEEDLTAFNKLLSLMTAGAGSGSPEPPNSQMMPQDNRQMSPLTSTAGMPPGVNMATSQFNSKFMEAVMRNREQQMHLQQQALTQMRFQQPTSQPHPLPQHMLPPQQQMAGTQRPITQDRMLANFLQQNPTIITKPPSPAVGQIPNIVHNTSTPRIGQSPTPIMANNLLQKQHQQPSAPRIPSPIMFSQQPPMHLNAPSPIHPSQLGRAMPNNNTLSTSPTMLNRIPSPQELIAHNQAILQSALIKKQLEDQKERFLKKQQDRAKSPGLISGQNRPVTNQSMMSSTTNTVQTASNNKTTMTPAFTPTSVMRKMHSDKASEKEKGKPDGEDIMNRAPIKQLIQDGQGDHMDLKRDGDGTDINGLIDQSLTQDMNKLQMGGGPGNMQIKSVRAVVGNSQNTQNQIPAPVSTQQAGRPIFKSFNVSQANMNIMTSTPQPQQIRAVTPGGINIPTSSTHRPITGGVGNLQQPPPQPQMRPNVSTPLPRQGLANSTQQQFGIPITGRMPIQSNVLPGQVHHPAANALLMQQMIQNNTANAAARVNVMNQLNQLHVSPMNQLNQINQLAALQAQQRMMDPRLQGMRGVYPGNVPPMLSPRSNATTSVGMVSPTNSGISRAISPAKLFPFPQKQNGPLSPNVGNILQQNNSPEGNIFNKLFGGNVLKSQLPSMPPLPVQGQRVMTVDEIERS</sequence>
<feature type="compositionally biased region" description="Basic and acidic residues" evidence="3">
    <location>
        <begin position="323"/>
        <end position="363"/>
    </location>
</feature>
<evidence type="ECO:0000256" key="1">
    <source>
        <dbReference type="ARBA" id="ARBA00004496"/>
    </source>
</evidence>
<organism evidence="4 5">
    <name type="scientific">Patella caerulea</name>
    <name type="common">Rayed Mediterranean limpet</name>
    <dbReference type="NCBI Taxonomy" id="87958"/>
    <lineage>
        <taxon>Eukaryota</taxon>
        <taxon>Metazoa</taxon>
        <taxon>Spiralia</taxon>
        <taxon>Lophotrochozoa</taxon>
        <taxon>Mollusca</taxon>
        <taxon>Gastropoda</taxon>
        <taxon>Patellogastropoda</taxon>
        <taxon>Patelloidea</taxon>
        <taxon>Patellidae</taxon>
        <taxon>Patella</taxon>
    </lineage>
</organism>
<feature type="compositionally biased region" description="Basic and acidic residues" evidence="3">
    <location>
        <begin position="22"/>
        <end position="33"/>
    </location>
</feature>
<gene>
    <name evidence="4" type="ORF">SNE40_006949</name>
</gene>
<evidence type="ECO:0008006" key="6">
    <source>
        <dbReference type="Google" id="ProtNLM"/>
    </source>
</evidence>
<evidence type="ECO:0000313" key="4">
    <source>
        <dbReference type="EMBL" id="KAK6184481.1"/>
    </source>
</evidence>
<accession>A0AAN8Q1M5</accession>
<feature type="region of interest" description="Disordered" evidence="3">
    <location>
        <begin position="235"/>
        <end position="390"/>
    </location>
</feature>
<feature type="compositionally biased region" description="Polar residues" evidence="3">
    <location>
        <begin position="927"/>
        <end position="942"/>
    </location>
</feature>
<keyword evidence="2" id="KW-0963">Cytoplasm</keyword>
<reference evidence="4 5" key="1">
    <citation type="submission" date="2024-01" db="EMBL/GenBank/DDBJ databases">
        <title>The genome of the rayed Mediterranean limpet Patella caerulea (Linnaeus, 1758).</title>
        <authorList>
            <person name="Anh-Thu Weber A."/>
            <person name="Halstead-Nussloch G."/>
        </authorList>
    </citation>
    <scope>NUCLEOTIDE SEQUENCE [LARGE SCALE GENOMIC DNA]</scope>
    <source>
        <strain evidence="4">AATW-2023a</strain>
        <tissue evidence="4">Whole specimen</tissue>
    </source>
</reference>
<feature type="region of interest" description="Disordered" evidence="3">
    <location>
        <begin position="889"/>
        <end position="965"/>
    </location>
</feature>
<feature type="compositionally biased region" description="Basic and acidic residues" evidence="3">
    <location>
        <begin position="889"/>
        <end position="899"/>
    </location>
</feature>
<dbReference type="InterPro" id="IPR018862">
    <property type="entry name" value="eIF4E-T"/>
</dbReference>
<evidence type="ECO:0000256" key="2">
    <source>
        <dbReference type="ARBA" id="ARBA00022490"/>
    </source>
</evidence>
<dbReference type="PANTHER" id="PTHR12269">
    <property type="entry name" value="EUKARYOTIC TRANSLATION INITIATION FACTOR 4E TRANSPORTER"/>
    <property type="match status" value="1"/>
</dbReference>
<feature type="region of interest" description="Disordered" evidence="3">
    <location>
        <begin position="583"/>
        <end position="637"/>
    </location>
</feature>
<evidence type="ECO:0000313" key="5">
    <source>
        <dbReference type="Proteomes" id="UP001347796"/>
    </source>
</evidence>
<dbReference type="EMBL" id="JAZGQO010000006">
    <property type="protein sequence ID" value="KAK6184481.1"/>
    <property type="molecule type" value="Genomic_DNA"/>
</dbReference>
<name>A0AAN8Q1M5_PATCE</name>
<dbReference type="Proteomes" id="UP001347796">
    <property type="component" value="Unassembled WGS sequence"/>
</dbReference>
<dbReference type="GO" id="GO:0005634">
    <property type="term" value="C:nucleus"/>
    <property type="evidence" value="ECO:0007669"/>
    <property type="project" value="TreeGrafter"/>
</dbReference>
<feature type="compositionally biased region" description="Low complexity" evidence="3">
    <location>
        <begin position="597"/>
        <end position="631"/>
    </location>
</feature>
<feature type="compositionally biased region" description="Low complexity" evidence="3">
    <location>
        <begin position="911"/>
        <end position="926"/>
    </location>
</feature>
<feature type="compositionally biased region" description="Polar residues" evidence="3">
    <location>
        <begin position="145"/>
        <end position="161"/>
    </location>
</feature>
<comment type="subcellular location">
    <subcellularLocation>
        <location evidence="1">Cytoplasm</location>
    </subcellularLocation>
</comment>
<feature type="region of interest" description="Disordered" evidence="3">
    <location>
        <begin position="82"/>
        <end position="222"/>
    </location>
</feature>
<feature type="compositionally biased region" description="Basic and acidic residues" evidence="3">
    <location>
        <begin position="97"/>
        <end position="128"/>
    </location>
</feature>
<protein>
    <recommendedName>
        <fullName evidence="6">Eukaryotic translation initiation factor 4E transporter</fullName>
    </recommendedName>
</protein>
<feature type="compositionally biased region" description="Basic and acidic residues" evidence="3">
    <location>
        <begin position="163"/>
        <end position="222"/>
    </location>
</feature>
<feature type="compositionally biased region" description="Polar residues" evidence="3">
    <location>
        <begin position="583"/>
        <end position="592"/>
    </location>
</feature>
<keyword evidence="5" id="KW-1185">Reference proteome</keyword>
<dbReference type="GO" id="GO:0003729">
    <property type="term" value="F:mRNA binding"/>
    <property type="evidence" value="ECO:0007669"/>
    <property type="project" value="TreeGrafter"/>
</dbReference>
<feature type="compositionally biased region" description="Basic and acidic residues" evidence="3">
    <location>
        <begin position="1"/>
        <end position="12"/>
    </location>
</feature>
<feature type="compositionally biased region" description="Basic and acidic residues" evidence="3">
    <location>
        <begin position="947"/>
        <end position="965"/>
    </location>
</feature>
<comment type="caution">
    <text evidence="4">The sequence shown here is derived from an EMBL/GenBank/DDBJ whole genome shotgun (WGS) entry which is preliminary data.</text>
</comment>
<feature type="region of interest" description="Disordered" evidence="3">
    <location>
        <begin position="651"/>
        <end position="670"/>
    </location>
</feature>
<feature type="compositionally biased region" description="Polar residues" evidence="3">
    <location>
        <begin position="372"/>
        <end position="381"/>
    </location>
</feature>
<feature type="compositionally biased region" description="Basic and acidic residues" evidence="3">
    <location>
        <begin position="235"/>
        <end position="291"/>
    </location>
</feature>